<keyword evidence="3 9" id="KW-0597">Phosphoprotein</keyword>
<dbReference type="AlphaFoldDB" id="A0A1V2A8H5"/>
<dbReference type="GO" id="GO:0032993">
    <property type="term" value="C:protein-DNA complex"/>
    <property type="evidence" value="ECO:0007669"/>
    <property type="project" value="TreeGrafter"/>
</dbReference>
<accession>A0A1V2A8H5</accession>
<dbReference type="SUPFAM" id="SSF46894">
    <property type="entry name" value="C-terminal effector domain of the bipartite response regulators"/>
    <property type="match status" value="1"/>
</dbReference>
<dbReference type="InterPro" id="IPR011006">
    <property type="entry name" value="CheY-like_superfamily"/>
</dbReference>
<dbReference type="Proteomes" id="UP000188613">
    <property type="component" value="Unassembled WGS sequence"/>
</dbReference>
<dbReference type="SMART" id="SM00448">
    <property type="entry name" value="REC"/>
    <property type="match status" value="1"/>
</dbReference>
<comment type="subcellular location">
    <subcellularLocation>
        <location evidence="1">Cytoplasm</location>
    </subcellularLocation>
</comment>
<protein>
    <submittedName>
        <fullName evidence="13">DNA-binding response regulator</fullName>
    </submittedName>
</protein>
<dbReference type="GO" id="GO:0000156">
    <property type="term" value="F:phosphorelay response regulator activity"/>
    <property type="evidence" value="ECO:0007669"/>
    <property type="project" value="TreeGrafter"/>
</dbReference>
<evidence type="ECO:0000259" key="11">
    <source>
        <dbReference type="PROSITE" id="PS50110"/>
    </source>
</evidence>
<dbReference type="Gene3D" id="3.40.50.2300">
    <property type="match status" value="1"/>
</dbReference>
<evidence type="ECO:0000256" key="8">
    <source>
        <dbReference type="ARBA" id="ARBA00023163"/>
    </source>
</evidence>
<keyword evidence="6 10" id="KW-0238">DNA-binding</keyword>
<dbReference type="InterPro" id="IPR001789">
    <property type="entry name" value="Sig_transdc_resp-reg_receiver"/>
</dbReference>
<dbReference type="SUPFAM" id="SSF52172">
    <property type="entry name" value="CheY-like"/>
    <property type="match status" value="1"/>
</dbReference>
<dbReference type="STRING" id="1714355.BTO28_09090"/>
<reference evidence="13 14" key="1">
    <citation type="submission" date="2016-12" db="EMBL/GenBank/DDBJ databases">
        <title>Domibacillus sp. SAB 38T whole genome sequencing.</title>
        <authorList>
            <person name="Verma A."/>
            <person name="Ojha A.K."/>
            <person name="Krishnamurthi S."/>
        </authorList>
    </citation>
    <scope>NUCLEOTIDE SEQUENCE [LARGE SCALE GENOMIC DNA]</scope>
    <source>
        <strain evidence="13 14">SAB 38</strain>
    </source>
</reference>
<evidence type="ECO:0000259" key="12">
    <source>
        <dbReference type="PROSITE" id="PS51755"/>
    </source>
</evidence>
<name>A0A1V2A8H5_9BACI</name>
<dbReference type="CDD" id="cd17574">
    <property type="entry name" value="REC_OmpR"/>
    <property type="match status" value="1"/>
</dbReference>
<comment type="caution">
    <text evidence="13">The sequence shown here is derived from an EMBL/GenBank/DDBJ whole genome shotgun (WGS) entry which is preliminary data.</text>
</comment>
<organism evidence="13 14">
    <name type="scientific">Domibacillus epiphyticus</name>
    <dbReference type="NCBI Taxonomy" id="1714355"/>
    <lineage>
        <taxon>Bacteria</taxon>
        <taxon>Bacillati</taxon>
        <taxon>Bacillota</taxon>
        <taxon>Bacilli</taxon>
        <taxon>Bacillales</taxon>
        <taxon>Bacillaceae</taxon>
        <taxon>Domibacillus</taxon>
    </lineage>
</organism>
<dbReference type="CDD" id="cd00383">
    <property type="entry name" value="trans_reg_C"/>
    <property type="match status" value="1"/>
</dbReference>
<feature type="domain" description="OmpR/PhoB-type" evidence="12">
    <location>
        <begin position="130"/>
        <end position="226"/>
    </location>
</feature>
<evidence type="ECO:0000313" key="13">
    <source>
        <dbReference type="EMBL" id="OMP67124.1"/>
    </source>
</evidence>
<evidence type="ECO:0000256" key="5">
    <source>
        <dbReference type="ARBA" id="ARBA00023015"/>
    </source>
</evidence>
<gene>
    <name evidence="13" type="ORF">BTO28_09090</name>
</gene>
<keyword evidence="5" id="KW-0805">Transcription regulation</keyword>
<evidence type="ECO:0000256" key="2">
    <source>
        <dbReference type="ARBA" id="ARBA00022490"/>
    </source>
</evidence>
<keyword evidence="7" id="KW-0010">Activator</keyword>
<dbReference type="FunFam" id="1.10.10.10:FF:000018">
    <property type="entry name" value="DNA-binding response regulator ResD"/>
    <property type="match status" value="1"/>
</dbReference>
<feature type="domain" description="Response regulatory" evidence="11">
    <location>
        <begin position="7"/>
        <end position="120"/>
    </location>
</feature>
<dbReference type="Gene3D" id="6.10.250.690">
    <property type="match status" value="1"/>
</dbReference>
<evidence type="ECO:0000256" key="1">
    <source>
        <dbReference type="ARBA" id="ARBA00004496"/>
    </source>
</evidence>
<dbReference type="GO" id="GO:0000976">
    <property type="term" value="F:transcription cis-regulatory region binding"/>
    <property type="evidence" value="ECO:0007669"/>
    <property type="project" value="TreeGrafter"/>
</dbReference>
<feature type="modified residue" description="4-aspartylphosphate" evidence="9">
    <location>
        <position position="56"/>
    </location>
</feature>
<dbReference type="PANTHER" id="PTHR48111:SF44">
    <property type="entry name" value="TRANSCRIPTIONAL REGULATORY PROTEIN RESD"/>
    <property type="match status" value="1"/>
</dbReference>
<keyword evidence="8" id="KW-0804">Transcription</keyword>
<dbReference type="Gene3D" id="1.10.10.10">
    <property type="entry name" value="Winged helix-like DNA-binding domain superfamily/Winged helix DNA-binding domain"/>
    <property type="match status" value="1"/>
</dbReference>
<dbReference type="Pfam" id="PF00072">
    <property type="entry name" value="Response_reg"/>
    <property type="match status" value="1"/>
</dbReference>
<dbReference type="InterPro" id="IPR016032">
    <property type="entry name" value="Sig_transdc_resp-reg_C-effctor"/>
</dbReference>
<sequence length="228" mass="25408">MVTGMQHILIVDDEQDMIDLVSMYIENAGYTVSSALNGEEAEQIIKIKKPDLVILDVMMPGEDGFALCESIRSYSNVPIVFLTARGEEWEKVRAFGLGGDDYIVKPFSPGEMTARIQALLRRTGMSDDDKEFIQKGTLKVNVPARSVKVEKTSVPLTMKEFDLLILLAKKPGRTFSREELLEMVWGADYSGGTRTVDTHVKTLRMKLGTEGFLIETVWGIGYKFSDGA</sequence>
<dbReference type="SMART" id="SM00862">
    <property type="entry name" value="Trans_reg_C"/>
    <property type="match status" value="1"/>
</dbReference>
<evidence type="ECO:0000313" key="14">
    <source>
        <dbReference type="Proteomes" id="UP000188613"/>
    </source>
</evidence>
<proteinExistence type="predicted"/>
<evidence type="ECO:0000256" key="10">
    <source>
        <dbReference type="PROSITE-ProRule" id="PRU01091"/>
    </source>
</evidence>
<dbReference type="InterPro" id="IPR039420">
    <property type="entry name" value="WalR-like"/>
</dbReference>
<evidence type="ECO:0000256" key="6">
    <source>
        <dbReference type="ARBA" id="ARBA00023125"/>
    </source>
</evidence>
<dbReference type="PANTHER" id="PTHR48111">
    <property type="entry name" value="REGULATOR OF RPOS"/>
    <property type="match status" value="1"/>
</dbReference>
<evidence type="ECO:0000256" key="3">
    <source>
        <dbReference type="ARBA" id="ARBA00022553"/>
    </source>
</evidence>
<dbReference type="EMBL" id="MSFI01000012">
    <property type="protein sequence ID" value="OMP67124.1"/>
    <property type="molecule type" value="Genomic_DNA"/>
</dbReference>
<evidence type="ECO:0000256" key="7">
    <source>
        <dbReference type="ARBA" id="ARBA00023159"/>
    </source>
</evidence>
<dbReference type="Pfam" id="PF00486">
    <property type="entry name" value="Trans_reg_C"/>
    <property type="match status" value="1"/>
</dbReference>
<feature type="DNA-binding region" description="OmpR/PhoB-type" evidence="10">
    <location>
        <begin position="130"/>
        <end position="226"/>
    </location>
</feature>
<dbReference type="GO" id="GO:0005829">
    <property type="term" value="C:cytosol"/>
    <property type="evidence" value="ECO:0007669"/>
    <property type="project" value="TreeGrafter"/>
</dbReference>
<dbReference type="FunFam" id="3.40.50.2300:FF:000001">
    <property type="entry name" value="DNA-binding response regulator PhoB"/>
    <property type="match status" value="1"/>
</dbReference>
<keyword evidence="14" id="KW-1185">Reference proteome</keyword>
<evidence type="ECO:0000256" key="4">
    <source>
        <dbReference type="ARBA" id="ARBA00023012"/>
    </source>
</evidence>
<dbReference type="InterPro" id="IPR001867">
    <property type="entry name" value="OmpR/PhoB-type_DNA-bd"/>
</dbReference>
<keyword evidence="4" id="KW-0902">Two-component regulatory system</keyword>
<dbReference type="InterPro" id="IPR036388">
    <property type="entry name" value="WH-like_DNA-bd_sf"/>
</dbReference>
<evidence type="ECO:0000256" key="9">
    <source>
        <dbReference type="PROSITE-ProRule" id="PRU00169"/>
    </source>
</evidence>
<keyword evidence="2" id="KW-0963">Cytoplasm</keyword>
<dbReference type="GO" id="GO:0006355">
    <property type="term" value="P:regulation of DNA-templated transcription"/>
    <property type="evidence" value="ECO:0007669"/>
    <property type="project" value="InterPro"/>
</dbReference>
<dbReference type="PROSITE" id="PS51755">
    <property type="entry name" value="OMPR_PHOB"/>
    <property type="match status" value="1"/>
</dbReference>
<dbReference type="PROSITE" id="PS50110">
    <property type="entry name" value="RESPONSE_REGULATORY"/>
    <property type="match status" value="1"/>
</dbReference>